<feature type="region of interest" description="Disordered" evidence="1">
    <location>
        <begin position="1"/>
        <end position="38"/>
    </location>
</feature>
<organism evidence="2 3">
    <name type="scientific">Eumeta variegata</name>
    <name type="common">Bagworm moth</name>
    <name type="synonym">Eumeta japonica</name>
    <dbReference type="NCBI Taxonomy" id="151549"/>
    <lineage>
        <taxon>Eukaryota</taxon>
        <taxon>Metazoa</taxon>
        <taxon>Ecdysozoa</taxon>
        <taxon>Arthropoda</taxon>
        <taxon>Hexapoda</taxon>
        <taxon>Insecta</taxon>
        <taxon>Pterygota</taxon>
        <taxon>Neoptera</taxon>
        <taxon>Endopterygota</taxon>
        <taxon>Lepidoptera</taxon>
        <taxon>Glossata</taxon>
        <taxon>Ditrysia</taxon>
        <taxon>Tineoidea</taxon>
        <taxon>Psychidae</taxon>
        <taxon>Oiketicinae</taxon>
        <taxon>Eumeta</taxon>
    </lineage>
</organism>
<comment type="caution">
    <text evidence="2">The sequence shown here is derived from an EMBL/GenBank/DDBJ whole genome shotgun (WGS) entry which is preliminary data.</text>
</comment>
<keyword evidence="3" id="KW-1185">Reference proteome</keyword>
<sequence>MELQQLAPPSFENTPQYAYTPSPASTSSCIPASATPMPTSPENWNTATNDWNNQSENIFDTNVRAKMSSCSPQTRTSIEYAVFEIIMKADREYYKSWRHQDNYGYDSHQNNYETSRARHICVDLTGYSNHPLMSAGPPSSTKEAGPYGYTTARNEDATDKITDKTTHKTSDKTTLKYLEAKYGDDITLLKAS</sequence>
<gene>
    <name evidence="2" type="ORF">EVAR_88577_1</name>
</gene>
<proteinExistence type="predicted"/>
<evidence type="ECO:0000256" key="1">
    <source>
        <dbReference type="SAM" id="MobiDB-lite"/>
    </source>
</evidence>
<dbReference type="EMBL" id="BGZK01000590">
    <property type="protein sequence ID" value="GBP51872.1"/>
    <property type="molecule type" value="Genomic_DNA"/>
</dbReference>
<dbReference type="Proteomes" id="UP000299102">
    <property type="component" value="Unassembled WGS sequence"/>
</dbReference>
<dbReference type="OrthoDB" id="10051975at2759"/>
<evidence type="ECO:0000313" key="3">
    <source>
        <dbReference type="Proteomes" id="UP000299102"/>
    </source>
</evidence>
<reference evidence="2 3" key="1">
    <citation type="journal article" date="2019" name="Commun. Biol.">
        <title>The bagworm genome reveals a unique fibroin gene that provides high tensile strength.</title>
        <authorList>
            <person name="Kono N."/>
            <person name="Nakamura H."/>
            <person name="Ohtoshi R."/>
            <person name="Tomita M."/>
            <person name="Numata K."/>
            <person name="Arakawa K."/>
        </authorList>
    </citation>
    <scope>NUCLEOTIDE SEQUENCE [LARGE SCALE GENOMIC DNA]</scope>
</reference>
<feature type="region of interest" description="Disordered" evidence="1">
    <location>
        <begin position="133"/>
        <end position="156"/>
    </location>
</feature>
<dbReference type="AlphaFoldDB" id="A0A4C1WMZ2"/>
<feature type="compositionally biased region" description="Polar residues" evidence="1">
    <location>
        <begin position="11"/>
        <end position="38"/>
    </location>
</feature>
<evidence type="ECO:0000313" key="2">
    <source>
        <dbReference type="EMBL" id="GBP51872.1"/>
    </source>
</evidence>
<name>A0A4C1WMZ2_EUMVA</name>
<accession>A0A4C1WMZ2</accession>
<protein>
    <submittedName>
        <fullName evidence="2">Uncharacterized protein</fullName>
    </submittedName>
</protein>